<protein>
    <submittedName>
        <fullName evidence="1">Uncharacterized protein</fullName>
    </submittedName>
</protein>
<proteinExistence type="predicted"/>
<dbReference type="KEGG" id="afi:Acife_1049"/>
<dbReference type="EMBL" id="CP002985">
    <property type="protein sequence ID" value="AEM47217.1"/>
    <property type="molecule type" value="Genomic_DNA"/>
</dbReference>
<name>G0JNI7_9PROT</name>
<dbReference type="STRING" id="743299.Acife_1049"/>
<sequence length="66" mass="7048">MTDKELHDIILEDAFNHLKDAQHALDTGDAEELAACLAEAGFTLCTALPGSYAERAPDAWFEGGVA</sequence>
<reference evidence="1 2" key="1">
    <citation type="journal article" date="2011" name="J. Bacteriol.">
        <title>Draft genome of the psychrotolerant acidophile Acidithiobacillus ferrivorans SS3.</title>
        <authorList>
            <person name="Liljeqvist M."/>
            <person name="Valdes J."/>
            <person name="Holmes D.S."/>
            <person name="Dopson M."/>
        </authorList>
    </citation>
    <scope>NUCLEOTIDE SEQUENCE [LARGE SCALE GENOMIC DNA]</scope>
    <source>
        <strain evidence="1 2">SS3</strain>
    </source>
</reference>
<dbReference type="RefSeq" id="WP_014028474.1">
    <property type="nucleotide sequence ID" value="NC_015942.1"/>
</dbReference>
<gene>
    <name evidence="1" type="ORF">Acife_1049</name>
</gene>
<organism evidence="1 2">
    <name type="scientific">Acidithiobacillus ferrivorans SS3</name>
    <dbReference type="NCBI Taxonomy" id="743299"/>
    <lineage>
        <taxon>Bacteria</taxon>
        <taxon>Pseudomonadati</taxon>
        <taxon>Pseudomonadota</taxon>
        <taxon>Acidithiobacillia</taxon>
        <taxon>Acidithiobacillales</taxon>
        <taxon>Acidithiobacillaceae</taxon>
        <taxon>Acidithiobacillus</taxon>
    </lineage>
</organism>
<evidence type="ECO:0000313" key="1">
    <source>
        <dbReference type="EMBL" id="AEM47217.1"/>
    </source>
</evidence>
<dbReference type="Proteomes" id="UP000009220">
    <property type="component" value="Chromosome"/>
</dbReference>
<dbReference type="HOGENOM" id="CLU_2821259_0_0_6"/>
<evidence type="ECO:0000313" key="2">
    <source>
        <dbReference type="Proteomes" id="UP000009220"/>
    </source>
</evidence>
<dbReference type="AlphaFoldDB" id="G0JNI7"/>
<accession>G0JNI7</accession>